<sequence length="365" mass="41575">MGQTRSPSRTEGKDFILQLPNELLVEIFILSILGAANYWGFFSETCYPAWQKLSGVCTRFSAIAKDLLYKNVSLYPAYDPYMIPPCRDVNLLRQRLCENPELALLCRTLEIYVIDDGDEACVPPHTDAGLLMSFKNARRAILHGTPEFSARGIDMLPETLHAFPALTELVLLGININDLLILDLPHLRTLRVPGPIRRFKRIKSGLPGASYSRGSSSITTLELPLQKDKFDSIAELARWPKALEHLDFYNRDDLQRRNMDWSQRDMDRLQTILDTQRLSLKSLRIGINKGSCVYGIQDTTGISFNLDFSKFPALEKIRFAPWSSSTPSNLSLPPLLHNSPGHSPEIAWMRTKWEKEVESREWTRP</sequence>
<protein>
    <recommendedName>
        <fullName evidence="4">F-box domain-containing protein</fullName>
    </recommendedName>
</protein>
<evidence type="ECO:0008006" key="4">
    <source>
        <dbReference type="Google" id="ProtNLM"/>
    </source>
</evidence>
<evidence type="ECO:0000313" key="1">
    <source>
        <dbReference type="EMBL" id="KAF2803903.1"/>
    </source>
</evidence>
<dbReference type="AlphaFoldDB" id="A0A6A6Y5U9"/>
<dbReference type="Proteomes" id="UP000504636">
    <property type="component" value="Unplaced"/>
</dbReference>
<evidence type="ECO:0000313" key="2">
    <source>
        <dbReference type="Proteomes" id="UP000504636"/>
    </source>
</evidence>
<dbReference type="RefSeq" id="XP_033570867.1">
    <property type="nucleotide sequence ID" value="XM_033721146.1"/>
</dbReference>
<dbReference type="EMBL" id="MU003716">
    <property type="protein sequence ID" value="KAF2803903.1"/>
    <property type="molecule type" value="Genomic_DNA"/>
</dbReference>
<dbReference type="SUPFAM" id="SSF52047">
    <property type="entry name" value="RNI-like"/>
    <property type="match status" value="1"/>
</dbReference>
<organism evidence="1">
    <name type="scientific">Mytilinidion resinicola</name>
    <dbReference type="NCBI Taxonomy" id="574789"/>
    <lineage>
        <taxon>Eukaryota</taxon>
        <taxon>Fungi</taxon>
        <taxon>Dikarya</taxon>
        <taxon>Ascomycota</taxon>
        <taxon>Pezizomycotina</taxon>
        <taxon>Dothideomycetes</taxon>
        <taxon>Pleosporomycetidae</taxon>
        <taxon>Mytilinidiales</taxon>
        <taxon>Mytilinidiaceae</taxon>
        <taxon>Mytilinidion</taxon>
    </lineage>
</organism>
<reference evidence="3" key="2">
    <citation type="submission" date="2020-04" db="EMBL/GenBank/DDBJ databases">
        <authorList>
            <consortium name="NCBI Genome Project"/>
        </authorList>
    </citation>
    <scope>NUCLEOTIDE SEQUENCE</scope>
    <source>
        <strain evidence="3">CBS 304.34</strain>
    </source>
</reference>
<evidence type="ECO:0000313" key="3">
    <source>
        <dbReference type="RefSeq" id="XP_033570867.1"/>
    </source>
</evidence>
<dbReference type="GeneID" id="54462039"/>
<name>A0A6A6Y5U9_9PEZI</name>
<gene>
    <name evidence="1 3" type="ORF">BDZ99DRAFT_468003</name>
</gene>
<proteinExistence type="predicted"/>
<accession>A0A6A6Y5U9</accession>
<reference evidence="1 3" key="1">
    <citation type="journal article" date="2020" name="Stud. Mycol.">
        <title>101 Dothideomycetes genomes: a test case for predicting lifestyles and emergence of pathogens.</title>
        <authorList>
            <person name="Haridas S."/>
            <person name="Albert R."/>
            <person name="Binder M."/>
            <person name="Bloem J."/>
            <person name="Labutti K."/>
            <person name="Salamov A."/>
            <person name="Andreopoulos B."/>
            <person name="Baker S."/>
            <person name="Barry K."/>
            <person name="Bills G."/>
            <person name="Bluhm B."/>
            <person name="Cannon C."/>
            <person name="Castanera R."/>
            <person name="Culley D."/>
            <person name="Daum C."/>
            <person name="Ezra D."/>
            <person name="Gonzalez J."/>
            <person name="Henrissat B."/>
            <person name="Kuo A."/>
            <person name="Liang C."/>
            <person name="Lipzen A."/>
            <person name="Lutzoni F."/>
            <person name="Magnuson J."/>
            <person name="Mondo S."/>
            <person name="Nolan M."/>
            <person name="Ohm R."/>
            <person name="Pangilinan J."/>
            <person name="Park H.-J."/>
            <person name="Ramirez L."/>
            <person name="Alfaro M."/>
            <person name="Sun H."/>
            <person name="Tritt A."/>
            <person name="Yoshinaga Y."/>
            <person name="Zwiers L.-H."/>
            <person name="Turgeon B."/>
            <person name="Goodwin S."/>
            <person name="Spatafora J."/>
            <person name="Crous P."/>
            <person name="Grigoriev I."/>
        </authorList>
    </citation>
    <scope>NUCLEOTIDE SEQUENCE</scope>
    <source>
        <strain evidence="1 3">CBS 304.34</strain>
    </source>
</reference>
<reference evidence="3" key="3">
    <citation type="submission" date="2025-04" db="UniProtKB">
        <authorList>
            <consortium name="RefSeq"/>
        </authorList>
    </citation>
    <scope>IDENTIFICATION</scope>
    <source>
        <strain evidence="3">CBS 304.34</strain>
    </source>
</reference>
<keyword evidence="2" id="KW-1185">Reference proteome</keyword>